<dbReference type="GO" id="GO:0005829">
    <property type="term" value="C:cytosol"/>
    <property type="evidence" value="ECO:0007669"/>
    <property type="project" value="TreeGrafter"/>
</dbReference>
<dbReference type="InterPro" id="IPR036388">
    <property type="entry name" value="WH-like_DNA-bd_sf"/>
</dbReference>
<dbReference type="PANTHER" id="PTHR33221">
    <property type="entry name" value="WINGED HELIX-TURN-HELIX TRANSCRIPTIONAL REGULATOR, RRF2 FAMILY"/>
    <property type="match status" value="1"/>
</dbReference>
<dbReference type="InterPro" id="IPR036390">
    <property type="entry name" value="WH_DNA-bd_sf"/>
</dbReference>
<comment type="caution">
    <text evidence="1">The sequence shown here is derived from an EMBL/GenBank/DDBJ whole genome shotgun (WGS) entry which is preliminary data.</text>
</comment>
<evidence type="ECO:0000313" key="2">
    <source>
        <dbReference type="Proteomes" id="UP000238196"/>
    </source>
</evidence>
<evidence type="ECO:0000313" key="1">
    <source>
        <dbReference type="EMBL" id="PPC76465.1"/>
    </source>
</evidence>
<dbReference type="PROSITE" id="PS51197">
    <property type="entry name" value="HTH_RRF2_2"/>
    <property type="match status" value="1"/>
</dbReference>
<protein>
    <submittedName>
        <fullName evidence="1">Transcriptional regulator</fullName>
    </submittedName>
</protein>
<sequence>MRTDNRLSRMLHVLLHMQQHDCSATSDSLAQMLNTHPVVVRRTMASLKQQGYVDAIKGHGGGWTLSCDFEQVTLLDIYRALGESPVFALGLSIDNPDCLIEQAVNAALAEAMQQAEAVLIERLGHLTLAELARGIVQKIGYCAEPQPAIDAVDEEPPGLE</sequence>
<reference evidence="1 2" key="1">
    <citation type="submission" date="2018-02" db="EMBL/GenBank/DDBJ databases">
        <title>novel marine gammaproteobacteria from coastal saline agro ecosystem.</title>
        <authorList>
            <person name="Krishnan R."/>
            <person name="Ramesh Kumar N."/>
        </authorList>
    </citation>
    <scope>NUCLEOTIDE SEQUENCE [LARGE SCALE GENOMIC DNA]</scope>
    <source>
        <strain evidence="1 2">228</strain>
    </source>
</reference>
<dbReference type="InterPro" id="IPR000944">
    <property type="entry name" value="Tscrpt_reg_Rrf2"/>
</dbReference>
<dbReference type="SUPFAM" id="SSF46785">
    <property type="entry name" value="Winged helix' DNA-binding domain"/>
    <property type="match status" value="1"/>
</dbReference>
<gene>
    <name evidence="1" type="ORF">C4K68_15100</name>
</gene>
<proteinExistence type="predicted"/>
<organism evidence="1 2">
    <name type="scientific">Proteobacteria bacterium 228</name>
    <dbReference type="NCBI Taxonomy" id="2083153"/>
    <lineage>
        <taxon>Bacteria</taxon>
        <taxon>Pseudomonadati</taxon>
        <taxon>Pseudomonadota</taxon>
    </lineage>
</organism>
<dbReference type="PANTHER" id="PTHR33221:SF15">
    <property type="entry name" value="HTH-TYPE TRANSCRIPTIONAL REGULATOR YWGB-RELATED"/>
    <property type="match status" value="1"/>
</dbReference>
<dbReference type="EMBL" id="PRLP01000051">
    <property type="protein sequence ID" value="PPC76465.1"/>
    <property type="molecule type" value="Genomic_DNA"/>
</dbReference>
<accession>A0A2S5KPA4</accession>
<dbReference type="Pfam" id="PF02082">
    <property type="entry name" value="Rrf2"/>
    <property type="match status" value="1"/>
</dbReference>
<dbReference type="Gene3D" id="1.10.10.10">
    <property type="entry name" value="Winged helix-like DNA-binding domain superfamily/Winged helix DNA-binding domain"/>
    <property type="match status" value="1"/>
</dbReference>
<name>A0A2S5KPA4_9PROT</name>
<dbReference type="OrthoDB" id="9800506at2"/>
<dbReference type="GO" id="GO:0003700">
    <property type="term" value="F:DNA-binding transcription factor activity"/>
    <property type="evidence" value="ECO:0007669"/>
    <property type="project" value="TreeGrafter"/>
</dbReference>
<dbReference type="Proteomes" id="UP000238196">
    <property type="component" value="Unassembled WGS sequence"/>
</dbReference>
<dbReference type="AlphaFoldDB" id="A0A2S5KPA4"/>